<accession>A0A7J7MC73</accession>
<dbReference type="GO" id="GO:0016757">
    <property type="term" value="F:glycosyltransferase activity"/>
    <property type="evidence" value="ECO:0007669"/>
    <property type="project" value="UniProtKB-KW"/>
</dbReference>
<name>A0A7J7MC73_9MAGN</name>
<keyword evidence="8" id="KW-1185">Reference proteome</keyword>
<evidence type="ECO:0000256" key="1">
    <source>
        <dbReference type="ARBA" id="ARBA00004323"/>
    </source>
</evidence>
<evidence type="ECO:0000256" key="4">
    <source>
        <dbReference type="ARBA" id="ARBA00022968"/>
    </source>
</evidence>
<feature type="domain" description="Exostosin GT47" evidence="6">
    <location>
        <begin position="368"/>
        <end position="533"/>
    </location>
</feature>
<gene>
    <name evidence="7" type="ORF">GIB67_005992</name>
</gene>
<keyword evidence="3" id="KW-0328">Glycosyltransferase</keyword>
<keyword evidence="5" id="KW-0333">Golgi apparatus</keyword>
<dbReference type="InterPro" id="IPR032675">
    <property type="entry name" value="LRR_dom_sf"/>
</dbReference>
<dbReference type="InterPro" id="IPR040911">
    <property type="entry name" value="Exostosin_GT47"/>
</dbReference>
<comment type="similarity">
    <text evidence="2">Belongs to the glycosyltransferase 47 family.</text>
</comment>
<protein>
    <recommendedName>
        <fullName evidence="6">Exostosin GT47 domain-containing protein</fullName>
    </recommendedName>
</protein>
<evidence type="ECO:0000256" key="3">
    <source>
        <dbReference type="ARBA" id="ARBA00022676"/>
    </source>
</evidence>
<proteinExistence type="inferred from homology"/>
<keyword evidence="4" id="KW-0735">Signal-anchor</keyword>
<dbReference type="Pfam" id="PF03016">
    <property type="entry name" value="Exostosin_GT47"/>
    <property type="match status" value="1"/>
</dbReference>
<dbReference type="Gene3D" id="3.80.10.10">
    <property type="entry name" value="Ribonuclease Inhibitor"/>
    <property type="match status" value="1"/>
</dbReference>
<sequence>MLRRLHISECRNLEVLPSWAKLESLQSLYLHGLDSMSPMGLFNGLEASSTTVAYPNLKELIIREMKHWEEWVMETSSEDINVMPLLRDLHIYDCPVLKSMPHQILSQSVKILFIRDCPELIISWLPPLLEELTLDGDAGSLSRTLPFKNNTSLKFMYIQNSPHSILPQGLSQLKALQTLNILECNSLTCIPEELQHVTSLQKLVIVGCPMLGSRCEKDVGEDWSIISHISNIYIRGTDLTTDLLCDKSRRRHCHQLHTKIHRALYFVRCGCLGALFSCDHCCLSLRRRINPHPLYCVHYQSVQKLGGSTTFVNVGIASISLSRRIQCHPRDSLMHSLTDPVAMWHARSEIAPAVFLVVDFGGWYRLDSKASDGNSSDMVQHTQVSLLKDVIVPYTHLLPRLHLSENQDRSTLLYFKGAKPRHWVSIFQRGLVREKLWDLLANEPSVVMEEGFPKATGREQLIKGMRSSEFCLHPVGDTPTSCRLFDAILSLCIPVNVSANIELPFEGIVDYSDFSVFAAVSDDDALQPNWLVEHLKSFSKAQKDMFLHNMARVQPMFEYENGYPGGIGPIPSDGAVNHIWRKVHQKLPVIKEAIIRDKRKPKDVTIPLRCHCT</sequence>
<dbReference type="EMBL" id="JACGCM010001644">
    <property type="protein sequence ID" value="KAF6152338.1"/>
    <property type="molecule type" value="Genomic_DNA"/>
</dbReference>
<evidence type="ECO:0000256" key="2">
    <source>
        <dbReference type="ARBA" id="ARBA00010271"/>
    </source>
</evidence>
<dbReference type="GO" id="GO:0000139">
    <property type="term" value="C:Golgi membrane"/>
    <property type="evidence" value="ECO:0007669"/>
    <property type="project" value="UniProtKB-SubCell"/>
</dbReference>
<dbReference type="PANTHER" id="PTHR11062">
    <property type="entry name" value="EXOSTOSIN HEPARAN SULFATE GLYCOSYLTRANSFERASE -RELATED"/>
    <property type="match status" value="1"/>
</dbReference>
<dbReference type="OrthoDB" id="1924787at2759"/>
<comment type="caution">
    <text evidence="7">The sequence shown here is derived from an EMBL/GenBank/DDBJ whole genome shotgun (WGS) entry which is preliminary data.</text>
</comment>
<dbReference type="PANTHER" id="PTHR11062:SF60">
    <property type="entry name" value="EXOSTOSIN FAMILY PROTEIN"/>
    <property type="match status" value="1"/>
</dbReference>
<evidence type="ECO:0000313" key="7">
    <source>
        <dbReference type="EMBL" id="KAF6152338.1"/>
    </source>
</evidence>
<evidence type="ECO:0000259" key="6">
    <source>
        <dbReference type="Pfam" id="PF03016"/>
    </source>
</evidence>
<organism evidence="7 8">
    <name type="scientific">Kingdonia uniflora</name>
    <dbReference type="NCBI Taxonomy" id="39325"/>
    <lineage>
        <taxon>Eukaryota</taxon>
        <taxon>Viridiplantae</taxon>
        <taxon>Streptophyta</taxon>
        <taxon>Embryophyta</taxon>
        <taxon>Tracheophyta</taxon>
        <taxon>Spermatophyta</taxon>
        <taxon>Magnoliopsida</taxon>
        <taxon>Ranunculales</taxon>
        <taxon>Circaeasteraceae</taxon>
        <taxon>Kingdonia</taxon>
    </lineage>
</organism>
<dbReference type="InterPro" id="IPR004263">
    <property type="entry name" value="Exostosin"/>
</dbReference>
<keyword evidence="4" id="KW-0812">Transmembrane</keyword>
<dbReference type="AlphaFoldDB" id="A0A7J7MC73"/>
<evidence type="ECO:0000313" key="8">
    <source>
        <dbReference type="Proteomes" id="UP000541444"/>
    </source>
</evidence>
<reference evidence="7 8" key="1">
    <citation type="journal article" date="2020" name="IScience">
        <title>Genome Sequencing of the Endangered Kingdonia uniflora (Circaeasteraceae, Ranunculales) Reveals Potential Mechanisms of Evolutionary Specialization.</title>
        <authorList>
            <person name="Sun Y."/>
            <person name="Deng T."/>
            <person name="Zhang A."/>
            <person name="Moore M.J."/>
            <person name="Landis J.B."/>
            <person name="Lin N."/>
            <person name="Zhang H."/>
            <person name="Zhang X."/>
            <person name="Huang J."/>
            <person name="Zhang X."/>
            <person name="Sun H."/>
            <person name="Wang H."/>
        </authorList>
    </citation>
    <scope>NUCLEOTIDE SEQUENCE [LARGE SCALE GENOMIC DNA]</scope>
    <source>
        <strain evidence="7">TB1705</strain>
        <tissue evidence="7">Leaf</tissue>
    </source>
</reference>
<dbReference type="SUPFAM" id="SSF52047">
    <property type="entry name" value="RNI-like"/>
    <property type="match status" value="1"/>
</dbReference>
<keyword evidence="3" id="KW-0808">Transferase</keyword>
<evidence type="ECO:0000256" key="5">
    <source>
        <dbReference type="ARBA" id="ARBA00023034"/>
    </source>
</evidence>
<dbReference type="Proteomes" id="UP000541444">
    <property type="component" value="Unassembled WGS sequence"/>
</dbReference>
<comment type="subcellular location">
    <subcellularLocation>
        <location evidence="1">Golgi apparatus membrane</location>
        <topology evidence="1">Single-pass type II membrane protein</topology>
    </subcellularLocation>
</comment>